<dbReference type="Proteomes" id="UP000332487">
    <property type="component" value="Unassembled WGS sequence"/>
</dbReference>
<dbReference type="InterPro" id="IPR029052">
    <property type="entry name" value="Metallo-depent_PP-like"/>
</dbReference>
<accession>C7DI45</accession>
<keyword evidence="3" id="KW-1185">Reference proteome</keyword>
<evidence type="ECO:0000259" key="1">
    <source>
        <dbReference type="Pfam" id="PF00149"/>
    </source>
</evidence>
<reference evidence="2 3" key="1">
    <citation type="journal article" date="2009" name="Genome Biol.">
        <title>Community-wide analysis of microbial genome sequence signatures.</title>
        <authorList>
            <person name="Dick G.J."/>
            <person name="Andersson A.F."/>
            <person name="Baker B.J."/>
            <person name="Simmons S.L."/>
            <person name="Thomas B.C."/>
            <person name="Yelton A.P."/>
            <person name="Banfield J.F."/>
        </authorList>
    </citation>
    <scope>NUCLEOTIDE SEQUENCE [LARGE SCALE GENOMIC DNA]</scope>
    <source>
        <strain evidence="2">ARMAN-2</strain>
    </source>
</reference>
<dbReference type="EMBL" id="GG697241">
    <property type="protein sequence ID" value="EET89619.1"/>
    <property type="molecule type" value="Genomic_DNA"/>
</dbReference>
<name>C7DI45_MICA2</name>
<sequence length="252" mass="28752">MIELSGAKFLYEKPAMVVSEGRKKYLLVGDIHIGNERKLAEAGVHAHDLPHYMASEIDSLAAENHAGTVVLMGDIKDSLLRPDKSEKRQLDEFFYALSKYDLKAIRGNHDSYMGSFGGVEWVDEFLTEDFAMMHGHKWPSETAMERRVIITAHNHIAVEIKDRNGRTRNEKAWLVTAANDANIDKFYERHRAGYCVTMPAFNNFITGMPVNRGFSDRSNISPLFRNSLFDYERGRVFTLRGEFLGFVKDIRG</sequence>
<reference evidence="2 3" key="2">
    <citation type="journal article" date="2010" name="Proc. Natl. Acad. Sci. U.S.A.">
        <title>Enigmatic, ultrasmall, uncultivated Archaea.</title>
        <authorList>
            <person name="Baker B.J."/>
            <person name="Comolli L.R."/>
            <person name="Dick G.J."/>
            <person name="Hauser L.J."/>
            <person name="Hyatt D."/>
            <person name="Dill B.D."/>
            <person name="Land M.L."/>
            <person name="Verberkmoes N.C."/>
            <person name="Hettich R.L."/>
            <person name="Banfield J.F."/>
        </authorList>
    </citation>
    <scope>NUCLEOTIDE SEQUENCE [LARGE SCALE GENOMIC DNA]</scope>
    <source>
        <strain evidence="2">ARMAN-2</strain>
    </source>
</reference>
<dbReference type="GO" id="GO:0016787">
    <property type="term" value="F:hydrolase activity"/>
    <property type="evidence" value="ECO:0007669"/>
    <property type="project" value="InterPro"/>
</dbReference>
<gene>
    <name evidence="2" type="ORF">UNLARM2_0737</name>
</gene>
<evidence type="ECO:0000313" key="2">
    <source>
        <dbReference type="EMBL" id="EET89619.1"/>
    </source>
</evidence>
<dbReference type="PIRSF" id="PIRSF000887">
    <property type="entry name" value="Pesterase_MJ0037"/>
    <property type="match status" value="1"/>
</dbReference>
<organism evidence="2 3">
    <name type="scientific">Candidatus Micrarchaeum acidiphilum ARMAN-2</name>
    <dbReference type="NCBI Taxonomy" id="425595"/>
    <lineage>
        <taxon>Archaea</taxon>
        <taxon>Candidatus Micrarchaeota</taxon>
        <taxon>Candidatus Micrarchaeia</taxon>
        <taxon>Candidatus Micrarchaeales</taxon>
        <taxon>Candidatus Micrarchaeaceae</taxon>
        <taxon>Candidatus Micrarchaeum</taxon>
    </lineage>
</organism>
<feature type="domain" description="Calcineurin-like phosphoesterase" evidence="1">
    <location>
        <begin position="24"/>
        <end position="162"/>
    </location>
</feature>
<dbReference type="Pfam" id="PF00149">
    <property type="entry name" value="Metallophos"/>
    <property type="match status" value="1"/>
</dbReference>
<dbReference type="AlphaFoldDB" id="C7DI45"/>
<evidence type="ECO:0000313" key="3">
    <source>
        <dbReference type="Proteomes" id="UP000332487"/>
    </source>
</evidence>
<dbReference type="SUPFAM" id="SSF56300">
    <property type="entry name" value="Metallo-dependent phosphatases"/>
    <property type="match status" value="1"/>
</dbReference>
<dbReference type="InterPro" id="IPR004843">
    <property type="entry name" value="Calcineurin-like_PHP"/>
</dbReference>
<protein>
    <submittedName>
        <fullName evidence="2">Metallophosphoesterase</fullName>
    </submittedName>
</protein>
<dbReference type="PANTHER" id="PTHR39323:SF1">
    <property type="entry name" value="BLR1149 PROTEIN"/>
    <property type="match status" value="1"/>
</dbReference>
<proteinExistence type="predicted"/>
<dbReference type="InterPro" id="IPR024173">
    <property type="entry name" value="Pesterase_MJ0037-like"/>
</dbReference>
<dbReference type="Gene3D" id="3.60.21.10">
    <property type="match status" value="1"/>
</dbReference>
<dbReference type="PANTHER" id="PTHR39323">
    <property type="entry name" value="BLR1149 PROTEIN"/>
    <property type="match status" value="1"/>
</dbReference>